<dbReference type="AlphaFoldDB" id="A0A5C2RZE1"/>
<keyword evidence="2" id="KW-1185">Reference proteome</keyword>
<reference evidence="1" key="1">
    <citation type="journal article" date="2018" name="Genome Biol. Evol.">
        <title>Genomics and development of Lentinus tigrinus, a white-rot wood-decaying mushroom with dimorphic fruiting bodies.</title>
        <authorList>
            <person name="Wu B."/>
            <person name="Xu Z."/>
            <person name="Knudson A."/>
            <person name="Carlson A."/>
            <person name="Chen N."/>
            <person name="Kovaka S."/>
            <person name="LaButti K."/>
            <person name="Lipzen A."/>
            <person name="Pennachio C."/>
            <person name="Riley R."/>
            <person name="Schakwitz W."/>
            <person name="Umezawa K."/>
            <person name="Ohm R.A."/>
            <person name="Grigoriev I.V."/>
            <person name="Nagy L.G."/>
            <person name="Gibbons J."/>
            <person name="Hibbett D."/>
        </authorList>
    </citation>
    <scope>NUCLEOTIDE SEQUENCE [LARGE SCALE GENOMIC DNA]</scope>
    <source>
        <strain evidence="1">ALCF2SS1-6</strain>
    </source>
</reference>
<proteinExistence type="predicted"/>
<protein>
    <submittedName>
        <fullName evidence="1">Uncharacterized protein</fullName>
    </submittedName>
</protein>
<sequence>MAHSRASRSSHSLPILLTATYGTPRRSMVTNLSNTEPDYSRRFPVQVPHLGLVDSAMADEIWHAELHDVNQLAPAQEQGIRLNRDGATEFDR</sequence>
<gene>
    <name evidence="1" type="ORF">L227DRAFT_259281</name>
</gene>
<organism evidence="1 2">
    <name type="scientific">Lentinus tigrinus ALCF2SS1-6</name>
    <dbReference type="NCBI Taxonomy" id="1328759"/>
    <lineage>
        <taxon>Eukaryota</taxon>
        <taxon>Fungi</taxon>
        <taxon>Dikarya</taxon>
        <taxon>Basidiomycota</taxon>
        <taxon>Agaricomycotina</taxon>
        <taxon>Agaricomycetes</taxon>
        <taxon>Polyporales</taxon>
        <taxon>Polyporaceae</taxon>
        <taxon>Lentinus</taxon>
    </lineage>
</organism>
<name>A0A5C2RZE1_9APHY</name>
<evidence type="ECO:0000313" key="1">
    <source>
        <dbReference type="EMBL" id="RPD56456.1"/>
    </source>
</evidence>
<dbReference type="EMBL" id="ML122288">
    <property type="protein sequence ID" value="RPD56456.1"/>
    <property type="molecule type" value="Genomic_DNA"/>
</dbReference>
<evidence type="ECO:0000313" key="2">
    <source>
        <dbReference type="Proteomes" id="UP000313359"/>
    </source>
</evidence>
<accession>A0A5C2RZE1</accession>
<dbReference type="Proteomes" id="UP000313359">
    <property type="component" value="Unassembled WGS sequence"/>
</dbReference>